<organism evidence="1 2">
    <name type="scientific">Vitis vinifera</name>
    <name type="common">Grape</name>
    <dbReference type="NCBI Taxonomy" id="29760"/>
    <lineage>
        <taxon>Eukaryota</taxon>
        <taxon>Viridiplantae</taxon>
        <taxon>Streptophyta</taxon>
        <taxon>Embryophyta</taxon>
        <taxon>Tracheophyta</taxon>
        <taxon>Spermatophyta</taxon>
        <taxon>Magnoliopsida</taxon>
        <taxon>eudicotyledons</taxon>
        <taxon>Gunneridae</taxon>
        <taxon>Pentapetalae</taxon>
        <taxon>rosids</taxon>
        <taxon>Vitales</taxon>
        <taxon>Vitaceae</taxon>
        <taxon>Viteae</taxon>
        <taxon>Vitis</taxon>
    </lineage>
</organism>
<accession>A0A438GQN7</accession>
<sequence length="406" mass="46381">MKVSSFEKLSQRCIELVYQNLTLKGIYHFLGLTSLVGTTRVSSKEVTFAEGLPCKSQQYAMVRLLCPQWIHIFSLVDQPLPQPLDAAPLPIPLPREVSWSLPHPQVLPAVVSVDFSMEFIILRHFSSLCTRAYAEFKDGKGIVLRGSPGRKIHLINWEAVCTQKEKGGLGIRRIGLLNKALVGKWIWRFAFEKDVLWKKVIEVKHGLEGCGWRSKEVRGPFGVGIWKEILKETSWCWNNMKFRVGRGTKVMFWTDHWCGNVALSHAFPQLYALAVCSNAMVNEVWDPRLGQGGWNLRLSRDSNDWELVLIEELLLLLRDFKLTPEEDSVLWKGGDFDIFRIRVAYNLLATLSFFRKKIFGWTRSQPKLLSLRGRLLGKKSSRWIGCKSMGGSSLIVVFCVIVKTKM</sequence>
<dbReference type="PANTHER" id="PTHR36617">
    <property type="entry name" value="PROTEIN, PUTATIVE-RELATED"/>
    <property type="match status" value="1"/>
</dbReference>
<dbReference type="AlphaFoldDB" id="A0A438GQN7"/>
<dbReference type="PANTHER" id="PTHR36617:SF16">
    <property type="entry name" value="OS04G0516500 PROTEIN"/>
    <property type="match status" value="1"/>
</dbReference>
<protein>
    <submittedName>
        <fullName evidence="1">Uncharacterized protein</fullName>
    </submittedName>
</protein>
<reference evidence="1 2" key="1">
    <citation type="journal article" date="2018" name="PLoS Genet.">
        <title>Population sequencing reveals clonal diversity and ancestral inbreeding in the grapevine cultivar Chardonnay.</title>
        <authorList>
            <person name="Roach M.J."/>
            <person name="Johnson D.L."/>
            <person name="Bohlmann J."/>
            <person name="van Vuuren H.J."/>
            <person name="Jones S.J."/>
            <person name="Pretorius I.S."/>
            <person name="Schmidt S.A."/>
            <person name="Borneman A.R."/>
        </authorList>
    </citation>
    <scope>NUCLEOTIDE SEQUENCE [LARGE SCALE GENOMIC DNA]</scope>
    <source>
        <strain evidence="2">cv. Chardonnay</strain>
        <tissue evidence="1">Leaf</tissue>
    </source>
</reference>
<proteinExistence type="predicted"/>
<evidence type="ECO:0000313" key="2">
    <source>
        <dbReference type="Proteomes" id="UP000288805"/>
    </source>
</evidence>
<gene>
    <name evidence="1" type="ORF">CK203_053783</name>
</gene>
<comment type="caution">
    <text evidence="1">The sequence shown here is derived from an EMBL/GenBank/DDBJ whole genome shotgun (WGS) entry which is preliminary data.</text>
</comment>
<name>A0A438GQN7_VITVI</name>
<dbReference type="Proteomes" id="UP000288805">
    <property type="component" value="Unassembled WGS sequence"/>
</dbReference>
<dbReference type="EMBL" id="QGNW01000368">
    <property type="protein sequence ID" value="RVW74525.1"/>
    <property type="molecule type" value="Genomic_DNA"/>
</dbReference>
<evidence type="ECO:0000313" key="1">
    <source>
        <dbReference type="EMBL" id="RVW74525.1"/>
    </source>
</evidence>